<keyword evidence="2" id="KW-1003">Cell membrane</keyword>
<dbReference type="GO" id="GO:0003677">
    <property type="term" value="F:DNA binding"/>
    <property type="evidence" value="ECO:0007669"/>
    <property type="project" value="InterPro"/>
</dbReference>
<keyword evidence="4" id="KW-0812">Transmembrane</keyword>
<feature type="domain" description="FMN-binding" evidence="6">
    <location>
        <begin position="78"/>
        <end position="176"/>
    </location>
</feature>
<feature type="transmembrane region" description="Helical" evidence="4">
    <location>
        <begin position="548"/>
        <end position="565"/>
    </location>
</feature>
<evidence type="ECO:0000256" key="4">
    <source>
        <dbReference type="SAM" id="Phobius"/>
    </source>
</evidence>
<keyword evidence="3 4" id="KW-0472">Membrane</keyword>
<feature type="signal peptide" evidence="5">
    <location>
        <begin position="1"/>
        <end position="26"/>
    </location>
</feature>
<organism evidence="7 8">
    <name type="scientific">Leucothrix pacifica</name>
    <dbReference type="NCBI Taxonomy" id="1247513"/>
    <lineage>
        <taxon>Bacteria</taxon>
        <taxon>Pseudomonadati</taxon>
        <taxon>Pseudomonadota</taxon>
        <taxon>Gammaproteobacteria</taxon>
        <taxon>Thiotrichales</taxon>
        <taxon>Thiotrichaceae</taxon>
        <taxon>Leucothrix</taxon>
    </lineage>
</organism>
<keyword evidence="8" id="KW-1185">Reference proteome</keyword>
<accession>A0A317C816</accession>
<gene>
    <name evidence="7" type="ORF">DKW60_20865</name>
</gene>
<proteinExistence type="predicted"/>
<dbReference type="EMBL" id="QGKM01000087">
    <property type="protein sequence ID" value="PWQ92450.1"/>
    <property type="molecule type" value="Genomic_DNA"/>
</dbReference>
<keyword evidence="5" id="KW-0732">Signal</keyword>
<evidence type="ECO:0000313" key="8">
    <source>
        <dbReference type="Proteomes" id="UP000245539"/>
    </source>
</evidence>
<evidence type="ECO:0000256" key="3">
    <source>
        <dbReference type="ARBA" id="ARBA00023136"/>
    </source>
</evidence>
<sequence>MRLVRHSLQSCAALFLCLCLISTTFADPVTEDRIRAEVIAPYSLGIETDMKGVWELLNGSGAKGGYVIESEWIKPLPGFSGAPINLIIMLDLEGVLIDVKILNHNEPIFVSGLGEAPFRAFIEQYRGHSINSAIAIGSSYGNNNSSGSLIYFDGVTKATASVRIAHESIMASARETAKNMLNGFSTVQDKVSLKEDEGKEFTWDELVSKGFAKNVTSTHAEERALFADTQWRSDDPFPDASDDDAYIDLWIVDVTHPHVARSVMGKRMYRDWENFKKIAPDDETILLIEEGSHGLVDDEFVRNTAPPLITAKQDNFPLSIRDADLLIDLKDGVPDDGTVMVVRLDRRQGFSPVRNWELGLIATRERGILKPEIGEKELNWTLQTDKQFFNIEKPVQPPTPFEAAIFSRMTDLIILAGLLTLICTVVLFNRKFVRMKSWPYQRGVLLILVLGFIGWWGQGQLSIVTPLATIVSAVNGKPLDFLLYDPFSLLIWAVVIVSFFIVGRALFCGWLCPFGALQELVAKVAKALSIPQLKVTDAWDARLKSLKYVVLLALLGIAFLLPKQLDSAVEVEPFKTAISVFFVREWYFAGYALLCVIASAFVFKAYCRYLCPLGAFMAIGGFLRLGKWIRRREDCGSPCQLCKVRCEYQAIKKTGFITYSECFGCLDCVDIYEDKTQCVPLILQEKGKLKGSISERNATQPLHFKPQ</sequence>
<dbReference type="InterPro" id="IPR007329">
    <property type="entry name" value="FMN-bd"/>
</dbReference>
<dbReference type="InterPro" id="IPR052378">
    <property type="entry name" value="NosR_regulator"/>
</dbReference>
<feature type="transmembrane region" description="Helical" evidence="4">
    <location>
        <begin position="610"/>
        <end position="629"/>
    </location>
</feature>
<evidence type="ECO:0000313" key="7">
    <source>
        <dbReference type="EMBL" id="PWQ92450.1"/>
    </source>
</evidence>
<dbReference type="RefSeq" id="WP_109839599.1">
    <property type="nucleotide sequence ID" value="NZ_QGKM01000087.1"/>
</dbReference>
<evidence type="ECO:0000256" key="1">
    <source>
        <dbReference type="ARBA" id="ARBA00004236"/>
    </source>
</evidence>
<dbReference type="AlphaFoldDB" id="A0A317C816"/>
<dbReference type="Proteomes" id="UP000245539">
    <property type="component" value="Unassembled WGS sequence"/>
</dbReference>
<dbReference type="OrthoDB" id="9806398at2"/>
<dbReference type="PIRSF" id="PIRSF036354">
    <property type="entry name" value="NosR"/>
    <property type="match status" value="1"/>
</dbReference>
<dbReference type="Pfam" id="PF12801">
    <property type="entry name" value="Fer4_5"/>
    <property type="match status" value="2"/>
</dbReference>
<comment type="subcellular location">
    <subcellularLocation>
        <location evidence="1">Cell membrane</location>
    </subcellularLocation>
</comment>
<dbReference type="SMART" id="SM00900">
    <property type="entry name" value="FMN_bind"/>
    <property type="match status" value="1"/>
</dbReference>
<dbReference type="InterPro" id="IPR017896">
    <property type="entry name" value="4Fe4S_Fe-S-bd"/>
</dbReference>
<feature type="transmembrane region" description="Helical" evidence="4">
    <location>
        <begin position="440"/>
        <end position="457"/>
    </location>
</feature>
<dbReference type="GO" id="GO:0045893">
    <property type="term" value="P:positive regulation of DNA-templated transcription"/>
    <property type="evidence" value="ECO:0007669"/>
    <property type="project" value="InterPro"/>
</dbReference>
<evidence type="ECO:0000256" key="5">
    <source>
        <dbReference type="SAM" id="SignalP"/>
    </source>
</evidence>
<keyword evidence="4" id="KW-1133">Transmembrane helix</keyword>
<dbReference type="PANTHER" id="PTHR30224:SF4">
    <property type="entry name" value="ELECTRON TRANSPORT PROTEIN YCCM-RELATED"/>
    <property type="match status" value="1"/>
</dbReference>
<name>A0A317C816_9GAMM</name>
<feature type="transmembrane region" description="Helical" evidence="4">
    <location>
        <begin position="405"/>
        <end position="428"/>
    </location>
</feature>
<dbReference type="GO" id="GO:0010181">
    <property type="term" value="F:FMN binding"/>
    <property type="evidence" value="ECO:0007669"/>
    <property type="project" value="InterPro"/>
</dbReference>
<protein>
    <recommendedName>
        <fullName evidence="6">FMN-binding domain-containing protein</fullName>
    </recommendedName>
</protein>
<reference evidence="7 8" key="1">
    <citation type="submission" date="2018-05" db="EMBL/GenBank/DDBJ databases">
        <title>Leucothrix arctica sp. nov., isolated from Arctic seawater.</title>
        <authorList>
            <person name="Choi A."/>
            <person name="Baek K."/>
        </authorList>
    </citation>
    <scope>NUCLEOTIDE SEQUENCE [LARGE SCALE GENOMIC DNA]</scope>
    <source>
        <strain evidence="7 8">JCM 18388</strain>
    </source>
</reference>
<dbReference type="PANTHER" id="PTHR30224">
    <property type="entry name" value="ELECTRON TRANSPORT PROTEIN"/>
    <property type="match status" value="1"/>
</dbReference>
<dbReference type="GO" id="GO:0005886">
    <property type="term" value="C:plasma membrane"/>
    <property type="evidence" value="ECO:0007669"/>
    <property type="project" value="UniProtKB-SubCell"/>
</dbReference>
<evidence type="ECO:0000259" key="6">
    <source>
        <dbReference type="SMART" id="SM00900"/>
    </source>
</evidence>
<dbReference type="SUPFAM" id="SSF54862">
    <property type="entry name" value="4Fe-4S ferredoxins"/>
    <property type="match status" value="1"/>
</dbReference>
<comment type="caution">
    <text evidence="7">The sequence shown here is derived from an EMBL/GenBank/DDBJ whole genome shotgun (WGS) entry which is preliminary data.</text>
</comment>
<dbReference type="InterPro" id="IPR011399">
    <property type="entry name" value="NosR"/>
</dbReference>
<feature type="transmembrane region" description="Helical" evidence="4">
    <location>
        <begin position="585"/>
        <end position="603"/>
    </location>
</feature>
<evidence type="ECO:0000256" key="2">
    <source>
        <dbReference type="ARBA" id="ARBA00022475"/>
    </source>
</evidence>
<feature type="transmembrane region" description="Helical" evidence="4">
    <location>
        <begin position="489"/>
        <end position="512"/>
    </location>
</feature>
<feature type="chain" id="PRO_5016363616" description="FMN-binding domain-containing protein" evidence="5">
    <location>
        <begin position="27"/>
        <end position="707"/>
    </location>
</feature>